<keyword evidence="2" id="KW-0285">Flavoprotein</keyword>
<dbReference type="AlphaFoldDB" id="A0A1W1WYL4"/>
<dbReference type="GO" id="GO:0050660">
    <property type="term" value="F:flavin adenine dinucleotide binding"/>
    <property type="evidence" value="ECO:0007669"/>
    <property type="project" value="TreeGrafter"/>
</dbReference>
<dbReference type="InterPro" id="IPR036188">
    <property type="entry name" value="FAD/NAD-bd_sf"/>
</dbReference>
<sequence length="95" mass="9681">MAVKHKHDVVIVGSGLAGLRAAVEAAGRCDVALVSKVFPTRSHSGAAQGGIAASLGNEEPDSWEWHMFDTVKGGGLPDGSGRRRGSGPGRPAGHL</sequence>
<feature type="domain" description="FAD-dependent oxidoreductase 2 FAD-binding" evidence="6">
    <location>
        <begin position="8"/>
        <end position="75"/>
    </location>
</feature>
<name>A0A1W1WYL4_9BACT</name>
<organism evidence="7 8">
    <name type="scientific">Desulfacinum hydrothermale DSM 13146</name>
    <dbReference type="NCBI Taxonomy" id="1121390"/>
    <lineage>
        <taxon>Bacteria</taxon>
        <taxon>Pseudomonadati</taxon>
        <taxon>Thermodesulfobacteriota</taxon>
        <taxon>Syntrophobacteria</taxon>
        <taxon>Syntrophobacterales</taxon>
        <taxon>Syntrophobacteraceae</taxon>
        <taxon>Desulfacinum</taxon>
    </lineage>
</organism>
<keyword evidence="3" id="KW-0560">Oxidoreductase</keyword>
<keyword evidence="8" id="KW-1185">Reference proteome</keyword>
<dbReference type="GO" id="GO:0005886">
    <property type="term" value="C:plasma membrane"/>
    <property type="evidence" value="ECO:0007669"/>
    <property type="project" value="UniProtKB-SubCell"/>
</dbReference>
<evidence type="ECO:0000256" key="3">
    <source>
        <dbReference type="ARBA" id="ARBA00023002"/>
    </source>
</evidence>
<proteinExistence type="predicted"/>
<dbReference type="PROSITE" id="PS00504">
    <property type="entry name" value="FRD_SDH_FAD_BINDING"/>
    <property type="match status" value="1"/>
</dbReference>
<protein>
    <submittedName>
        <fullName evidence="7">FAD binding domain-containing protein</fullName>
    </submittedName>
</protein>
<dbReference type="STRING" id="1121390.SAMN02746041_00027"/>
<evidence type="ECO:0000313" key="7">
    <source>
        <dbReference type="EMBL" id="SMC16211.1"/>
    </source>
</evidence>
<comment type="subcellular location">
    <subcellularLocation>
        <location evidence="1">Cell inner membrane</location>
        <topology evidence="1">Peripheral membrane protein</topology>
        <orientation evidence="1">Cytoplasmic side</orientation>
    </subcellularLocation>
</comment>
<dbReference type="Gene3D" id="3.50.50.60">
    <property type="entry name" value="FAD/NAD(P)-binding domain"/>
    <property type="match status" value="1"/>
</dbReference>
<evidence type="ECO:0000313" key="8">
    <source>
        <dbReference type="Proteomes" id="UP000192783"/>
    </source>
</evidence>
<evidence type="ECO:0000256" key="5">
    <source>
        <dbReference type="SAM" id="MobiDB-lite"/>
    </source>
</evidence>
<dbReference type="Pfam" id="PF00890">
    <property type="entry name" value="FAD_binding_2"/>
    <property type="match status" value="1"/>
</dbReference>
<evidence type="ECO:0000256" key="2">
    <source>
        <dbReference type="ARBA" id="ARBA00022630"/>
    </source>
</evidence>
<comment type="catalytic activity">
    <reaction evidence="4">
        <text>a quinone + succinate = fumarate + a quinol</text>
        <dbReference type="Rhea" id="RHEA:40523"/>
        <dbReference type="ChEBI" id="CHEBI:24646"/>
        <dbReference type="ChEBI" id="CHEBI:29806"/>
        <dbReference type="ChEBI" id="CHEBI:30031"/>
        <dbReference type="ChEBI" id="CHEBI:132124"/>
        <dbReference type="EC" id="1.3.5.1"/>
    </reaction>
</comment>
<dbReference type="GO" id="GO:0008177">
    <property type="term" value="F:succinate dehydrogenase (quinone) activity"/>
    <property type="evidence" value="ECO:0007669"/>
    <property type="project" value="UniProtKB-EC"/>
</dbReference>
<dbReference type="Proteomes" id="UP000192783">
    <property type="component" value="Unassembled WGS sequence"/>
</dbReference>
<dbReference type="InterPro" id="IPR030664">
    <property type="entry name" value="SdhA/FrdA/AprA"/>
</dbReference>
<feature type="compositionally biased region" description="Gly residues" evidence="5">
    <location>
        <begin position="86"/>
        <end position="95"/>
    </location>
</feature>
<dbReference type="InterPro" id="IPR003952">
    <property type="entry name" value="FRD_SDH_FAD_BS"/>
</dbReference>
<evidence type="ECO:0000259" key="6">
    <source>
        <dbReference type="Pfam" id="PF00890"/>
    </source>
</evidence>
<feature type="region of interest" description="Disordered" evidence="5">
    <location>
        <begin position="68"/>
        <end position="95"/>
    </location>
</feature>
<dbReference type="PANTHER" id="PTHR11632">
    <property type="entry name" value="SUCCINATE DEHYDROGENASE 2 FLAVOPROTEIN SUBUNIT"/>
    <property type="match status" value="1"/>
</dbReference>
<dbReference type="SUPFAM" id="SSF51905">
    <property type="entry name" value="FAD/NAD(P)-binding domain"/>
    <property type="match status" value="1"/>
</dbReference>
<accession>A0A1W1WYL4</accession>
<evidence type="ECO:0000256" key="4">
    <source>
        <dbReference type="ARBA" id="ARBA00049220"/>
    </source>
</evidence>
<reference evidence="7 8" key="1">
    <citation type="submission" date="2017-04" db="EMBL/GenBank/DDBJ databases">
        <authorList>
            <person name="Afonso C.L."/>
            <person name="Miller P.J."/>
            <person name="Scott M.A."/>
            <person name="Spackman E."/>
            <person name="Goraichik I."/>
            <person name="Dimitrov K.M."/>
            <person name="Suarez D.L."/>
            <person name="Swayne D.E."/>
        </authorList>
    </citation>
    <scope>NUCLEOTIDE SEQUENCE [LARGE SCALE GENOMIC DNA]</scope>
    <source>
        <strain evidence="7 8">DSM 13146</strain>
    </source>
</reference>
<dbReference type="GO" id="GO:0009055">
    <property type="term" value="F:electron transfer activity"/>
    <property type="evidence" value="ECO:0007669"/>
    <property type="project" value="TreeGrafter"/>
</dbReference>
<gene>
    <name evidence="7" type="ORF">SAMN02746041_00027</name>
</gene>
<dbReference type="InterPro" id="IPR003953">
    <property type="entry name" value="FAD-dep_OxRdtase_2_FAD-bd"/>
</dbReference>
<evidence type="ECO:0000256" key="1">
    <source>
        <dbReference type="ARBA" id="ARBA00004515"/>
    </source>
</evidence>
<dbReference type="GO" id="GO:0009061">
    <property type="term" value="P:anaerobic respiration"/>
    <property type="evidence" value="ECO:0007669"/>
    <property type="project" value="TreeGrafter"/>
</dbReference>
<dbReference type="PANTHER" id="PTHR11632:SF51">
    <property type="entry name" value="SUCCINATE DEHYDROGENASE [UBIQUINONE] FLAVOPROTEIN SUBUNIT, MITOCHONDRIAL"/>
    <property type="match status" value="1"/>
</dbReference>
<dbReference type="EMBL" id="FWXF01000001">
    <property type="protein sequence ID" value="SMC16211.1"/>
    <property type="molecule type" value="Genomic_DNA"/>
</dbReference>